<evidence type="ECO:0000313" key="2">
    <source>
        <dbReference type="Proteomes" id="UP000789860"/>
    </source>
</evidence>
<comment type="caution">
    <text evidence="1">The sequence shown here is derived from an EMBL/GenBank/DDBJ whole genome shotgun (WGS) entry which is preliminary data.</text>
</comment>
<sequence length="394" mass="45490">MNKRPEQLRKKRMTMSLKTKQEICQRKRDIPFLTIDQLSAEYRSYKLTMMMPNQTLATKPVKGQKKVKDRVTVLLCMNATGTDKLKPLVIRKSVKPRCFKGIQKKNLGVEYDASQKAWMTGEVFKRWIKSLNTTCRLKKKKILLLVDGATSYSNCELTYVKLHFLLPNTTPYLQPCDAGIIYSFKSHYHKLFLQNAINAINSNKKIPHISLLNTIRFITEAWDSVTSQTIINCWKKTEIVPSNKWNHLSWNTMNNEFEVESEVRAEVEAEVEAEIEAEIEVKIEAEIEAKIAVENLIFEIPSDYMNVMSANDYIRIDNTLETEEIVLDEAAIIEEVLHKSDSSSSDEESNVEIEKIPHSVALEQCSLLIQYVEQQEPVKFVKNQDLPQLRSLLK</sequence>
<name>A0ACA9KVE8_9GLOM</name>
<accession>A0ACA9KVE8</accession>
<proteinExistence type="predicted"/>
<protein>
    <submittedName>
        <fullName evidence="1">6007_t:CDS:1</fullName>
    </submittedName>
</protein>
<gene>
    <name evidence="1" type="ORF">SCALOS_LOCUS3029</name>
</gene>
<keyword evidence="2" id="KW-1185">Reference proteome</keyword>
<evidence type="ECO:0000313" key="1">
    <source>
        <dbReference type="EMBL" id="CAG8495873.1"/>
    </source>
</evidence>
<reference evidence="1" key="1">
    <citation type="submission" date="2021-06" db="EMBL/GenBank/DDBJ databases">
        <authorList>
            <person name="Kallberg Y."/>
            <person name="Tangrot J."/>
            <person name="Rosling A."/>
        </authorList>
    </citation>
    <scope>NUCLEOTIDE SEQUENCE</scope>
    <source>
        <strain evidence="1">AU212A</strain>
    </source>
</reference>
<dbReference type="Proteomes" id="UP000789860">
    <property type="component" value="Unassembled WGS sequence"/>
</dbReference>
<organism evidence="1 2">
    <name type="scientific">Scutellospora calospora</name>
    <dbReference type="NCBI Taxonomy" id="85575"/>
    <lineage>
        <taxon>Eukaryota</taxon>
        <taxon>Fungi</taxon>
        <taxon>Fungi incertae sedis</taxon>
        <taxon>Mucoromycota</taxon>
        <taxon>Glomeromycotina</taxon>
        <taxon>Glomeromycetes</taxon>
        <taxon>Diversisporales</taxon>
        <taxon>Gigasporaceae</taxon>
        <taxon>Scutellospora</taxon>
    </lineage>
</organism>
<dbReference type="EMBL" id="CAJVPM010003014">
    <property type="protein sequence ID" value="CAG8495873.1"/>
    <property type="molecule type" value="Genomic_DNA"/>
</dbReference>